<dbReference type="Pfam" id="PF03929">
    <property type="entry name" value="PepSY_TM"/>
    <property type="match status" value="1"/>
</dbReference>
<feature type="transmembrane region" description="Helical" evidence="1">
    <location>
        <begin position="334"/>
        <end position="355"/>
    </location>
</feature>
<dbReference type="Proteomes" id="UP000000493">
    <property type="component" value="Chromosome"/>
</dbReference>
<reference evidence="2 3" key="2">
    <citation type="journal article" date="2012" name="Stand. Genomic Sci.">
        <title>Complete genome sequence of the aquatic bacterium Runella slithyformis type strain (LSU 4(T)).</title>
        <authorList>
            <person name="Copeland A."/>
            <person name="Zhang X."/>
            <person name="Misra M."/>
            <person name="Lapidus A."/>
            <person name="Nolan M."/>
            <person name="Lucas S."/>
            <person name="Deshpande S."/>
            <person name="Cheng J.F."/>
            <person name="Tapia R."/>
            <person name="Goodwin L.A."/>
            <person name="Pitluck S."/>
            <person name="Liolios K."/>
            <person name="Pagani I."/>
            <person name="Ivanova N."/>
            <person name="Mikhailova N."/>
            <person name="Pati A."/>
            <person name="Chen A."/>
            <person name="Palaniappan K."/>
            <person name="Land M."/>
            <person name="Hauser L."/>
            <person name="Pan C."/>
            <person name="Jeffries C.D."/>
            <person name="Detter J.C."/>
            <person name="Brambilla E.M."/>
            <person name="Rohde M."/>
            <person name="Djao O.D."/>
            <person name="Goker M."/>
            <person name="Sikorski J."/>
            <person name="Tindall B.J."/>
            <person name="Woyke T."/>
            <person name="Bristow J."/>
            <person name="Eisen J.A."/>
            <person name="Markowitz V."/>
            <person name="Hugenholtz P."/>
            <person name="Kyrpides N.C."/>
            <person name="Klenk H.P."/>
            <person name="Mavromatis K."/>
        </authorList>
    </citation>
    <scope>NUCLEOTIDE SEQUENCE [LARGE SCALE GENOMIC DNA]</scope>
    <source>
        <strain evidence="3">ATCC 29530 / DSM 19594 / LMG 11500 / NCIMB 11436 / LSU 4</strain>
    </source>
</reference>
<proteinExistence type="predicted"/>
<accession>A0A7U4E8L2</accession>
<dbReference type="PANTHER" id="PTHR34219">
    <property type="entry name" value="IRON-REGULATED INNER MEMBRANE PROTEIN-RELATED"/>
    <property type="match status" value="1"/>
</dbReference>
<dbReference type="AlphaFoldDB" id="A0A7U4E8L2"/>
<feature type="transmembrane region" description="Helical" evidence="1">
    <location>
        <begin position="12"/>
        <end position="37"/>
    </location>
</feature>
<dbReference type="InterPro" id="IPR005625">
    <property type="entry name" value="PepSY-ass_TM"/>
</dbReference>
<dbReference type="KEGG" id="rsi:Runsl_5538"/>
<keyword evidence="3" id="KW-1185">Reference proteome</keyword>
<sequence length="358" mass="40387">MKFKISDKTVFAWHSWLGLIVGLFSLFLSITGILLLFSDEIDAALSPELLNVQPAPKRFPADSMLSTLQHTYPQAVLIETHLNTSHPGRAVVTELILDGESQLVYWNPYTNQLNGLRKKEDVWKNSILEWHEELTAGDVGHVFLFIVGLALLGSVLTGVWYYRKSLLKVFTVGVRRKNTYLFNADLHKLTGVISCLFLVLMAGTGTFFHWEKIERMMGEEGEQPREVKADFSAPVLSKVKFSLDGLLRDAAQNVPDFLPEHIQYPRTEASVVVSGTHSKSIRLLGEFNTRVVFDTGSSQFKEVIHQEDGDMEQMMEKSFEQLHYGQYGGLWSKIIYALGGLCLSALSLTGFVIWLKKK</sequence>
<feature type="transmembrane region" description="Helical" evidence="1">
    <location>
        <begin position="189"/>
        <end position="210"/>
    </location>
</feature>
<keyword evidence="1" id="KW-0812">Transmembrane</keyword>
<name>A0A7U4E8L2_RUNSL</name>
<protein>
    <submittedName>
        <fullName evidence="2">PepSY-associated TM helix domain protein</fullName>
    </submittedName>
</protein>
<dbReference type="EMBL" id="CP002859">
    <property type="protein sequence ID" value="AEI51828.1"/>
    <property type="molecule type" value="Genomic_DNA"/>
</dbReference>
<dbReference type="RefSeq" id="WP_013931094.1">
    <property type="nucleotide sequence ID" value="NC_015703.1"/>
</dbReference>
<keyword evidence="1" id="KW-0472">Membrane</keyword>
<gene>
    <name evidence="2" type="ordered locus">Runsl_5538</name>
</gene>
<organism evidence="2 3">
    <name type="scientific">Runella slithyformis (strain ATCC 29530 / DSM 19594 / LMG 11500 / NCIMB 11436 / LSU 4)</name>
    <dbReference type="NCBI Taxonomy" id="761193"/>
    <lineage>
        <taxon>Bacteria</taxon>
        <taxon>Pseudomonadati</taxon>
        <taxon>Bacteroidota</taxon>
        <taxon>Cytophagia</taxon>
        <taxon>Cytophagales</taxon>
        <taxon>Spirosomataceae</taxon>
        <taxon>Runella</taxon>
    </lineage>
</organism>
<keyword evidence="1" id="KW-1133">Transmembrane helix</keyword>
<evidence type="ECO:0000313" key="3">
    <source>
        <dbReference type="Proteomes" id="UP000000493"/>
    </source>
</evidence>
<reference evidence="3" key="1">
    <citation type="submission" date="2011-06" db="EMBL/GenBank/DDBJ databases">
        <title>The complete genome of chromosome of Runella slithyformis DSM 19594.</title>
        <authorList>
            <consortium name="US DOE Joint Genome Institute (JGI-PGF)"/>
            <person name="Lucas S."/>
            <person name="Han J."/>
            <person name="Lapidus A."/>
            <person name="Bruce D."/>
            <person name="Goodwin L."/>
            <person name="Pitluck S."/>
            <person name="Peters L."/>
            <person name="Kyrpides N."/>
            <person name="Mavromatis K."/>
            <person name="Ivanova N."/>
            <person name="Ovchinnikova G."/>
            <person name="Zhang X."/>
            <person name="Misra M."/>
            <person name="Detter J.C."/>
            <person name="Tapia R."/>
            <person name="Han C."/>
            <person name="Land M."/>
            <person name="Hauser L."/>
            <person name="Markowitz V."/>
            <person name="Cheng J.-F."/>
            <person name="Hugenholtz P."/>
            <person name="Woyke T."/>
            <person name="Wu D."/>
            <person name="Tindall B."/>
            <person name="Faehrich R."/>
            <person name="Brambilla E."/>
            <person name="Klenk H.-P."/>
            <person name="Eisen J.A."/>
        </authorList>
    </citation>
    <scope>NUCLEOTIDE SEQUENCE [LARGE SCALE GENOMIC DNA]</scope>
    <source>
        <strain evidence="3">ATCC 29530 / DSM 19594 / LMG 11500 / NCIMB 11436 / LSU 4</strain>
    </source>
</reference>
<feature type="transmembrane region" description="Helical" evidence="1">
    <location>
        <begin position="142"/>
        <end position="162"/>
    </location>
</feature>
<evidence type="ECO:0000256" key="1">
    <source>
        <dbReference type="SAM" id="Phobius"/>
    </source>
</evidence>
<evidence type="ECO:0000313" key="2">
    <source>
        <dbReference type="EMBL" id="AEI51828.1"/>
    </source>
</evidence>